<dbReference type="OrthoDB" id="7204167at2"/>
<dbReference type="Pfam" id="PF13279">
    <property type="entry name" value="4HBT_2"/>
    <property type="match status" value="1"/>
</dbReference>
<reference evidence="2" key="1">
    <citation type="submission" date="2018-05" db="EMBL/GenBank/DDBJ databases">
        <title>Azospirillum thermophila sp. nov., a novel isolated from hot spring.</title>
        <authorList>
            <person name="Zhao Z."/>
        </authorList>
    </citation>
    <scope>NUCLEOTIDE SEQUENCE [LARGE SCALE GENOMIC DNA]</scope>
    <source>
        <strain evidence="2">CFH 70021</strain>
        <plasmid evidence="2">unnamed3</plasmid>
    </source>
</reference>
<protein>
    <submittedName>
        <fullName evidence="1">4-hydroxybenzoyl-CoA thioesterase</fullName>
    </submittedName>
</protein>
<sequence length="144" mass="16042">MPAFVTQRAVRFSDCDPAGIVYFPRCFDLMNGVVEDWWTAMGFPWRTTIPERRLGLPTAVMTTEFLAPSFLGDPLTCSLTVVRIGGASLDLRHEVRSDGQLRFRAAQTVVCTSLDTHKSQPWPEDVRSAFAAYLESPHAHDPSA</sequence>
<evidence type="ECO:0000313" key="1">
    <source>
        <dbReference type="EMBL" id="AWK90104.1"/>
    </source>
</evidence>
<name>A0A2S2D014_9PROT</name>
<dbReference type="Proteomes" id="UP000245629">
    <property type="component" value="Plasmid unnamed3"/>
</dbReference>
<dbReference type="RefSeq" id="WP_109334076.1">
    <property type="nucleotide sequence ID" value="NZ_CP029358.1"/>
</dbReference>
<dbReference type="AlphaFoldDB" id="A0A2S2D014"/>
<dbReference type="InterPro" id="IPR050563">
    <property type="entry name" value="4-hydroxybenzoyl-CoA_TE"/>
</dbReference>
<dbReference type="InterPro" id="IPR029069">
    <property type="entry name" value="HotDog_dom_sf"/>
</dbReference>
<organism evidence="1 2">
    <name type="scientific">Azospirillum thermophilum</name>
    <dbReference type="NCBI Taxonomy" id="2202148"/>
    <lineage>
        <taxon>Bacteria</taxon>
        <taxon>Pseudomonadati</taxon>
        <taxon>Pseudomonadota</taxon>
        <taxon>Alphaproteobacteria</taxon>
        <taxon>Rhodospirillales</taxon>
        <taxon>Azospirillaceae</taxon>
        <taxon>Azospirillum</taxon>
    </lineage>
</organism>
<dbReference type="KEGG" id="azz:DEW08_29410"/>
<evidence type="ECO:0000313" key="2">
    <source>
        <dbReference type="Proteomes" id="UP000245629"/>
    </source>
</evidence>
<dbReference type="EMBL" id="CP029358">
    <property type="protein sequence ID" value="AWK90104.1"/>
    <property type="molecule type" value="Genomic_DNA"/>
</dbReference>
<keyword evidence="1" id="KW-0614">Plasmid</keyword>
<keyword evidence="2" id="KW-1185">Reference proteome</keyword>
<dbReference type="Gene3D" id="3.10.129.10">
    <property type="entry name" value="Hotdog Thioesterase"/>
    <property type="match status" value="1"/>
</dbReference>
<gene>
    <name evidence="1" type="ORF">DEW08_29410</name>
</gene>
<dbReference type="PANTHER" id="PTHR31793">
    <property type="entry name" value="4-HYDROXYBENZOYL-COA THIOESTERASE FAMILY MEMBER"/>
    <property type="match status" value="1"/>
</dbReference>
<accession>A0A2S2D014</accession>
<dbReference type="PANTHER" id="PTHR31793:SF24">
    <property type="entry name" value="LONG-CHAIN ACYL-COA THIOESTERASE FADM"/>
    <property type="match status" value="1"/>
</dbReference>
<dbReference type="GO" id="GO:0047617">
    <property type="term" value="F:fatty acyl-CoA hydrolase activity"/>
    <property type="evidence" value="ECO:0007669"/>
    <property type="project" value="TreeGrafter"/>
</dbReference>
<dbReference type="SUPFAM" id="SSF54637">
    <property type="entry name" value="Thioesterase/thiol ester dehydrase-isomerase"/>
    <property type="match status" value="1"/>
</dbReference>
<dbReference type="CDD" id="cd00586">
    <property type="entry name" value="4HBT"/>
    <property type="match status" value="1"/>
</dbReference>
<geneLocation type="plasmid" evidence="1 2">
    <name>unnamed3</name>
</geneLocation>
<proteinExistence type="predicted"/>